<evidence type="ECO:0000313" key="1">
    <source>
        <dbReference type="EMBL" id="QDT36025.1"/>
    </source>
</evidence>
<dbReference type="RefSeq" id="WP_145362263.1">
    <property type="nucleotide sequence ID" value="NZ_CP036268.1"/>
</dbReference>
<name>A0A517QWH3_9PLAN</name>
<keyword evidence="2" id="KW-1185">Reference proteome</keyword>
<sequence length="452" mass="50767">MEDAAVISRSYEALGFHVDPHALHREFKRGDGDLTAWLETDLRPYAADLVKRPKVRSLATHSLRTLAPDSGSEVRKLIDKLPGRVERTVESLRAAFTEERIRGPLLIKPVLRSQVVEKFTFSAEGTRALRQQASPAIPIDPVSECLAALADWQKTPLVDTRGYFAHQTQFIDAKDENGSTVRLQDGSFHPIFPGRTRYVGDLVAREFDARLLAIRGDLRWFSSRMNQLSVELRADVLVMQAYEDVSSLNQLIDAIRADVLLHEEFPLRDACCVLTQAYAALSPNPDLSWLPLDESVLATGGLLRTHVRSNRNSVLDHLKQAVKRTQRLYADENKDAENLDDLIGRYRVVLRRNPFDAWVDGKSLRTLIESESTGRIPFTQGEEQLLKELITSASGGSEVLARKLYGAIPVSASTLPTRCKRLREKFPLIGALLESRTQQCQLKVDPEEVRVV</sequence>
<reference evidence="1 2" key="1">
    <citation type="submission" date="2019-02" db="EMBL/GenBank/DDBJ databases">
        <title>Deep-cultivation of Planctomycetes and their phenomic and genomic characterization uncovers novel biology.</title>
        <authorList>
            <person name="Wiegand S."/>
            <person name="Jogler M."/>
            <person name="Boedeker C."/>
            <person name="Pinto D."/>
            <person name="Vollmers J."/>
            <person name="Rivas-Marin E."/>
            <person name="Kohn T."/>
            <person name="Peeters S.H."/>
            <person name="Heuer A."/>
            <person name="Rast P."/>
            <person name="Oberbeckmann S."/>
            <person name="Bunk B."/>
            <person name="Jeske O."/>
            <person name="Meyerdierks A."/>
            <person name="Storesund J.E."/>
            <person name="Kallscheuer N."/>
            <person name="Luecker S."/>
            <person name="Lage O.M."/>
            <person name="Pohl T."/>
            <person name="Merkel B.J."/>
            <person name="Hornburger P."/>
            <person name="Mueller R.-W."/>
            <person name="Bruemmer F."/>
            <person name="Labrenz M."/>
            <person name="Spormann A.M."/>
            <person name="Op den Camp H."/>
            <person name="Overmann J."/>
            <person name="Amann R."/>
            <person name="Jetten M.S.M."/>
            <person name="Mascher T."/>
            <person name="Medema M.H."/>
            <person name="Devos D.P."/>
            <person name="Kaster A.-K."/>
            <person name="Ovreas L."/>
            <person name="Rohde M."/>
            <person name="Galperin M.Y."/>
            <person name="Jogler C."/>
        </authorList>
    </citation>
    <scope>NUCLEOTIDE SEQUENCE [LARGE SCALE GENOMIC DNA]</scope>
    <source>
        <strain evidence="1 2">Pan189</strain>
    </source>
</reference>
<organism evidence="1 2">
    <name type="scientific">Stratiformator vulcanicus</name>
    <dbReference type="NCBI Taxonomy" id="2527980"/>
    <lineage>
        <taxon>Bacteria</taxon>
        <taxon>Pseudomonadati</taxon>
        <taxon>Planctomycetota</taxon>
        <taxon>Planctomycetia</taxon>
        <taxon>Planctomycetales</taxon>
        <taxon>Planctomycetaceae</taxon>
        <taxon>Stratiformator</taxon>
    </lineage>
</organism>
<gene>
    <name evidence="1" type="ORF">Pan189_03800</name>
</gene>
<evidence type="ECO:0000313" key="2">
    <source>
        <dbReference type="Proteomes" id="UP000317318"/>
    </source>
</evidence>
<dbReference type="AlphaFoldDB" id="A0A517QWH3"/>
<dbReference type="Proteomes" id="UP000317318">
    <property type="component" value="Chromosome"/>
</dbReference>
<dbReference type="KEGG" id="svp:Pan189_03800"/>
<proteinExistence type="predicted"/>
<accession>A0A517QWH3</accession>
<dbReference type="EMBL" id="CP036268">
    <property type="protein sequence ID" value="QDT36025.1"/>
    <property type="molecule type" value="Genomic_DNA"/>
</dbReference>
<protein>
    <submittedName>
        <fullName evidence="1">Uncharacterized protein</fullName>
    </submittedName>
</protein>